<reference evidence="2" key="1">
    <citation type="submission" date="2016-10" db="EMBL/GenBank/DDBJ databases">
        <authorList>
            <person name="Varghese N."/>
            <person name="Submissions S."/>
        </authorList>
    </citation>
    <scope>NUCLEOTIDE SEQUENCE [LARGE SCALE GENOMIC DNA]</scope>
    <source>
        <strain evidence="2">CGMCC 1.10971</strain>
    </source>
</reference>
<evidence type="ECO:0000313" key="2">
    <source>
        <dbReference type="Proteomes" id="UP000198623"/>
    </source>
</evidence>
<evidence type="ECO:0000313" key="1">
    <source>
        <dbReference type="EMBL" id="SFG68542.1"/>
    </source>
</evidence>
<gene>
    <name evidence="1" type="ORF">SAMN05216175_11126</name>
</gene>
<keyword evidence="2" id="KW-1185">Reference proteome</keyword>
<dbReference type="RefSeq" id="WP_090728889.1">
    <property type="nucleotide sequence ID" value="NZ_FOOU01000011.1"/>
</dbReference>
<dbReference type="EMBL" id="FOOU01000011">
    <property type="protein sequence ID" value="SFG68542.1"/>
    <property type="molecule type" value="Genomic_DNA"/>
</dbReference>
<dbReference type="AlphaFoldDB" id="A0A1I2TUF1"/>
<accession>A0A1I2TUF1</accession>
<proteinExistence type="predicted"/>
<protein>
    <submittedName>
        <fullName evidence="1">Uncharacterized protein</fullName>
    </submittedName>
</protein>
<sequence>MDVSKKIIQIPDKNKIYLSFIPILDDYWKSENLDGANIQNKYEKMNKSAHPLALKTLCI</sequence>
<dbReference type="Proteomes" id="UP000198623">
    <property type="component" value="Unassembled WGS sequence"/>
</dbReference>
<name>A0A1I2TUF1_9GAMM</name>
<organism evidence="1 2">
    <name type="scientific">Neptunomonas qingdaonensis</name>
    <dbReference type="NCBI Taxonomy" id="1045558"/>
    <lineage>
        <taxon>Bacteria</taxon>
        <taxon>Pseudomonadati</taxon>
        <taxon>Pseudomonadota</taxon>
        <taxon>Gammaproteobacteria</taxon>
        <taxon>Oceanospirillales</taxon>
        <taxon>Oceanospirillaceae</taxon>
        <taxon>Neptunomonas</taxon>
    </lineage>
</organism>